<evidence type="ECO:0000313" key="2">
    <source>
        <dbReference type="Proteomes" id="UP001558652"/>
    </source>
</evidence>
<proteinExistence type="predicted"/>
<keyword evidence="2" id="KW-1185">Reference proteome</keyword>
<protein>
    <submittedName>
        <fullName evidence="1">Uncharacterized protein</fullName>
    </submittedName>
</protein>
<reference evidence="1 2" key="1">
    <citation type="submission" date="2024-07" db="EMBL/GenBank/DDBJ databases">
        <title>Chromosome-level genome assembly of the water stick insect Ranatra chinensis (Heteroptera: Nepidae).</title>
        <authorList>
            <person name="Liu X."/>
        </authorList>
    </citation>
    <scope>NUCLEOTIDE SEQUENCE [LARGE SCALE GENOMIC DNA]</scope>
    <source>
        <strain evidence="1">Cailab_2021Rc</strain>
        <tissue evidence="1">Muscle</tissue>
    </source>
</reference>
<accession>A0ABD0Y8L1</accession>
<dbReference type="Proteomes" id="UP001558652">
    <property type="component" value="Unassembled WGS sequence"/>
</dbReference>
<dbReference type="EMBL" id="JBFDAA010000011">
    <property type="protein sequence ID" value="KAL1123690.1"/>
    <property type="molecule type" value="Genomic_DNA"/>
</dbReference>
<sequence length="170" mass="18374">MAQSDPDAPPIRSTIRGTWEASYTHLKTSNPHRPLPGGYSPGLSAPVRYIPPNGQDVISAPSSLARHYSPSSTRSYHAVITTTEVTPPSLFLQQVIHLLLSSMTISLPPTTTLNYDDLSPALGLGYRRPHFQIATEAPLSLVVCQTPTTTQRRAAGPLLTLHQSEQIANA</sequence>
<evidence type="ECO:0000313" key="1">
    <source>
        <dbReference type="EMBL" id="KAL1123690.1"/>
    </source>
</evidence>
<comment type="caution">
    <text evidence="1">The sequence shown here is derived from an EMBL/GenBank/DDBJ whole genome shotgun (WGS) entry which is preliminary data.</text>
</comment>
<gene>
    <name evidence="1" type="ORF">AAG570_001463</name>
</gene>
<organism evidence="1 2">
    <name type="scientific">Ranatra chinensis</name>
    <dbReference type="NCBI Taxonomy" id="642074"/>
    <lineage>
        <taxon>Eukaryota</taxon>
        <taxon>Metazoa</taxon>
        <taxon>Ecdysozoa</taxon>
        <taxon>Arthropoda</taxon>
        <taxon>Hexapoda</taxon>
        <taxon>Insecta</taxon>
        <taxon>Pterygota</taxon>
        <taxon>Neoptera</taxon>
        <taxon>Paraneoptera</taxon>
        <taxon>Hemiptera</taxon>
        <taxon>Heteroptera</taxon>
        <taxon>Panheteroptera</taxon>
        <taxon>Nepomorpha</taxon>
        <taxon>Nepidae</taxon>
        <taxon>Ranatrinae</taxon>
        <taxon>Ranatra</taxon>
    </lineage>
</organism>
<name>A0ABD0Y8L1_9HEMI</name>
<dbReference type="AlphaFoldDB" id="A0ABD0Y8L1"/>